<dbReference type="PROSITE" id="PS50057">
    <property type="entry name" value="FERM_3"/>
    <property type="match status" value="1"/>
</dbReference>
<dbReference type="Gene3D" id="1.20.80.10">
    <property type="match status" value="1"/>
</dbReference>
<comment type="subcellular location">
    <subcellularLocation>
        <location evidence="1">Cytoplasm</location>
        <location evidence="1">Cytoskeleton</location>
    </subcellularLocation>
</comment>
<feature type="domain" description="FERM" evidence="4">
    <location>
        <begin position="87"/>
        <end position="414"/>
    </location>
</feature>
<dbReference type="SUPFAM" id="SSF50729">
    <property type="entry name" value="PH domain-like"/>
    <property type="match status" value="1"/>
</dbReference>
<name>A0A922MJU7_SPOEX</name>
<dbReference type="Pfam" id="PF00373">
    <property type="entry name" value="FERM_M"/>
    <property type="match status" value="1"/>
</dbReference>
<dbReference type="CDD" id="cd14473">
    <property type="entry name" value="FERM_B-lobe"/>
    <property type="match status" value="1"/>
</dbReference>
<protein>
    <recommendedName>
        <fullName evidence="4">FERM domain-containing protein</fullName>
    </recommendedName>
</protein>
<dbReference type="GO" id="GO:0005856">
    <property type="term" value="C:cytoskeleton"/>
    <property type="evidence" value="ECO:0007669"/>
    <property type="project" value="UniProtKB-SubCell"/>
</dbReference>
<dbReference type="Pfam" id="PF09379">
    <property type="entry name" value="FERM_N"/>
    <property type="match status" value="1"/>
</dbReference>
<evidence type="ECO:0000313" key="6">
    <source>
        <dbReference type="Proteomes" id="UP000814243"/>
    </source>
</evidence>
<dbReference type="EMBL" id="JACEFF010000436">
    <property type="protein sequence ID" value="KAH9637813.1"/>
    <property type="molecule type" value="Genomic_DNA"/>
</dbReference>
<gene>
    <name evidence="5" type="ORF">HF086_017591</name>
</gene>
<dbReference type="GO" id="GO:0030036">
    <property type="term" value="P:actin cytoskeleton organization"/>
    <property type="evidence" value="ECO:0007669"/>
    <property type="project" value="TreeGrafter"/>
</dbReference>
<dbReference type="GO" id="GO:0005886">
    <property type="term" value="C:plasma membrane"/>
    <property type="evidence" value="ECO:0007669"/>
    <property type="project" value="TreeGrafter"/>
</dbReference>
<dbReference type="InterPro" id="IPR032425">
    <property type="entry name" value="FERM_f0"/>
</dbReference>
<comment type="caution">
    <text evidence="5">The sequence shown here is derived from an EMBL/GenBank/DDBJ whole genome shotgun (WGS) entry which is preliminary data.</text>
</comment>
<dbReference type="InterPro" id="IPR000299">
    <property type="entry name" value="FERM_domain"/>
</dbReference>
<dbReference type="InterPro" id="IPR019749">
    <property type="entry name" value="Band_41_domain"/>
</dbReference>
<dbReference type="Pfam" id="PF16511">
    <property type="entry name" value="FERM_f0"/>
    <property type="match status" value="1"/>
</dbReference>
<proteinExistence type="predicted"/>
<dbReference type="InterPro" id="IPR014352">
    <property type="entry name" value="FERM/acyl-CoA-bd_prot_sf"/>
</dbReference>
<dbReference type="CDD" id="cd17090">
    <property type="entry name" value="FERM_F1_TLN"/>
    <property type="match status" value="1"/>
</dbReference>
<dbReference type="FunFam" id="1.20.80.10:FF:000007">
    <property type="entry name" value="Talin 2"/>
    <property type="match status" value="1"/>
</dbReference>
<dbReference type="SMART" id="SM00295">
    <property type="entry name" value="B41"/>
    <property type="match status" value="1"/>
</dbReference>
<dbReference type="InterPro" id="IPR011993">
    <property type="entry name" value="PH-like_dom_sf"/>
</dbReference>
<dbReference type="CDD" id="cd10569">
    <property type="entry name" value="FERM_C_Talin"/>
    <property type="match status" value="1"/>
</dbReference>
<evidence type="ECO:0000313" key="5">
    <source>
        <dbReference type="EMBL" id="KAH9637813.1"/>
    </source>
</evidence>
<dbReference type="GO" id="GO:0030182">
    <property type="term" value="P:neuron differentiation"/>
    <property type="evidence" value="ECO:0007669"/>
    <property type="project" value="UniProtKB-ARBA"/>
</dbReference>
<dbReference type="InterPro" id="IPR036476">
    <property type="entry name" value="Talin_cent_sf"/>
</dbReference>
<accession>A0A922MJU7</accession>
<dbReference type="GO" id="GO:0009887">
    <property type="term" value="P:animal organ morphogenesis"/>
    <property type="evidence" value="ECO:0007669"/>
    <property type="project" value="UniProtKB-ARBA"/>
</dbReference>
<dbReference type="Gene3D" id="1.20.1420.10">
    <property type="entry name" value="Talin, central domain"/>
    <property type="match status" value="1"/>
</dbReference>
<dbReference type="InterPro" id="IPR035963">
    <property type="entry name" value="FERM_2"/>
</dbReference>
<dbReference type="GO" id="GO:0098609">
    <property type="term" value="P:cell-cell adhesion"/>
    <property type="evidence" value="ECO:0007669"/>
    <property type="project" value="TreeGrafter"/>
</dbReference>
<keyword evidence="3" id="KW-0206">Cytoskeleton</keyword>
<dbReference type="GO" id="GO:0005737">
    <property type="term" value="C:cytoplasm"/>
    <property type="evidence" value="ECO:0007669"/>
    <property type="project" value="TreeGrafter"/>
</dbReference>
<dbReference type="SUPFAM" id="SSF109880">
    <property type="entry name" value="A middle domain of Talin 1"/>
    <property type="match status" value="2"/>
</dbReference>
<dbReference type="GO" id="GO:0005178">
    <property type="term" value="F:integrin binding"/>
    <property type="evidence" value="ECO:0007669"/>
    <property type="project" value="TreeGrafter"/>
</dbReference>
<dbReference type="InterPro" id="IPR019748">
    <property type="entry name" value="FERM_central"/>
</dbReference>
<dbReference type="FunFam" id="2.30.29.30:FF:000028">
    <property type="entry name" value="Talin 2"/>
    <property type="match status" value="1"/>
</dbReference>
<evidence type="ECO:0000256" key="3">
    <source>
        <dbReference type="ARBA" id="ARBA00023212"/>
    </source>
</evidence>
<evidence type="ECO:0000259" key="4">
    <source>
        <dbReference type="PROSITE" id="PS50057"/>
    </source>
</evidence>
<dbReference type="SUPFAM" id="SSF47031">
    <property type="entry name" value="Second domain of FERM"/>
    <property type="match status" value="1"/>
</dbReference>
<sequence length="2457" mass="268526">MPSLSLNIVLDEGAVTRKVKFNTNMTVKQALAVVKDKVIVPDKRMEYALFLRSADNDLAGVWLEDNRTLDYYMLRDGDALDYICKIRTLRVKLLDDTVKTLQVDEAKTVGELMMGICARIGITNYDEYGLCHDEEEETEEAKEVKEGTGTLTLKKKQAKQERDAALEQLSKKLKTDDNVQWLDLHRSLREQGIDPKETLLLKRRLYYSDRNVDSRDPVQLHLLYVQTRDTILKGTHPVTEQEAIKFAGIQCQVQLGDYQEKKHKTGFIENFEEYLPAQYLNAWNIEKKIVKEFSQHQGLSELEAKFLYIKAARALPTYGVTFFLVKEKQKDKKKLVPRLLGINSHAILRLDEVTKEILQEWPLTHVKTYHAGKSQTFTLNFGDYSDKEYSVKTQDCHRIRDILEGYIDIIRRRMLAKPSRDPGESMAICHDNVQQGTSHLIQHVSNNPSKVVTETFVGPNKLMTSEHGSQPQSGTMITTVQQLVVTDHLQNQQMALKGEMPLRGDMSKDCIRKLNNMNSNSVKIVGLLTDPTDHDYEEIQKIVRAMKEDFPDVDKGVKETADKQAIEDAKKMLLEELHDLNNFMNKLDAATTRGHFDREGAKDAAENIADLTTQVYFSLDPKTRRRSELIRRSRNKMKAGEKSEQSMRRASFLAAANSAQHALDSAVHTLHEDYTGPKPDAAQRMNLEKSLEDKMGKLNAAIALYLTAHSDPENIDYASAINSMNAINELMPEIAKDTQILASTLEPSSREQLLDDMQELCDATRAVCGTTSAEDHARMQEATNQYAGIAGKLISTFARGSNADKEHELTAPAIHEPHCQSALTAACEGISSSVHQLETAWRPLLEDQTRQPMSDQLHSRVVDVAKALERLKDAYANLGGVDDDDSSLPAQERKRLKFIATMNGAKGRLQGVEDLWNQQSATGVPSDLEKAEAQRRMEQSMAQLNAAIAALAAATADRENPDYVTAELAIATISELMPQIVKDALSSAACGLLGRADWLAAGWQLQAHEQPELQPHCALLTDTHQLLADSLHRLADACNPMKCQMMEEGAATSLGEKLNERIAQLNAAVAALAAATADREHPDYEAAEKAVDTISQIMPHLIQDSQKLCGTKSDAEQAAMLQELRALCETTQELCDNAGQPQILGLSTDACGKASELLSQVQQLTERVADAGAAAELDRCGASAADAAQALLTVAQATASTIDSPHCKDQLISAAQKLRVCADELTASCEPHTAQLPDARRQLGTSHRQLADCLDKLMKACQRIPEEWRITTSKREAATQIHEQLDWSQESTLRLRTAAKTGNTALFLPLFTVSDCATIPFKSKSNGKISSSGNMCLIFVKEYEGECRPRLIRKLYLSQMLMFLDPKNSDWIAAEQAVKEISELMPLIVQEQAAMLDELKALCHASRTLCENCETDPKISTKEFHKTASKLKFIVSPTADKAKAKQVEEFGKTACKQAERLALNAQTACPAQAPLASRLQEAADTLGSVVQATSSSPSDPSCSAAVHSSADNVRRCAQQLTSSCEPAHSCCPVPLAPVPEQQKQQRLKFINSASGAKGRLNAAEQLLKEPLVCQLMKEDAGAALQRRLGARVAQLNAAVAGLTAATADREHPDYAAADQAIQQIAQLMPQVVQESRTLCGTKSDAEQAAMLQELRALCEATQELCEHAGQAQGVSDAAAKFSAASGKLVYVVSPKAQDAHEKQVMALAATSCGKASELLSQVQQLTERVADAGAAAELDRCGASAADAAQALLTVAQMTAPTISDPQCQKQLISAAQKLRVCADELTASCEPHTAQLPDARRQLGTSHRQLADCLDKLMQACQSVPQGTTGAASSEQQEQQRLKFINSASGAKGRLNAAEQLLKEPLVCQLMKEDAGAALQRRLGARVAQLNAAVAALTAATADREHPDYAAADQAIQQIAQLMPQVVQARSIVVLSAESRTLCGTKSDAEQAAMLQELRALCEATQELCEHAGQAQGVSDAAAKFSAASGKLVYVVSPKAQDAHEKQVMALAATSCGKASELLSQVQQLTERVADAGAAAALDRCGASAADAAQALLTVAQMTAPTISDPQCQKQLISAAQKLRVCADELTASCEPHTAQLPDARRQLGTSHRQLAHCLDKLMQACQSASDGKNPDYPAAERAVTTVIELMPEIVQGNLGHAKTSKTAEEEKLAFKQFLDMIENAERGLNSAEEGLQVVSIITDYKRKNYTKQRNRRSLVRTLPALEVVRREQHMEDTLAKAGIEVAALVSANYADKLDYKAAMQPTISLTESVRSVVNDGSAICTTMSDEARKKFLEDMIGLCQSTKILCDTAKSEKEKLNDAAIVFGDQSVKLLRVVSSNVDPALEKEVCSSSIIKLLFVYHPISVTHYPSSITHHPSSIIHHPSSIIHHPSSIIHHPSSIIHHPSSIIHHPSSIIHHPSSIIHHPSSIIHHQSSIIHHPSSIIHHPSSIIHHP</sequence>
<dbReference type="InterPro" id="IPR018979">
    <property type="entry name" value="FERM_N"/>
</dbReference>
<organism evidence="5 6">
    <name type="scientific">Spodoptera exigua</name>
    <name type="common">Beet armyworm</name>
    <name type="synonym">Noctua fulgens</name>
    <dbReference type="NCBI Taxonomy" id="7107"/>
    <lineage>
        <taxon>Eukaryota</taxon>
        <taxon>Metazoa</taxon>
        <taxon>Ecdysozoa</taxon>
        <taxon>Arthropoda</taxon>
        <taxon>Hexapoda</taxon>
        <taxon>Insecta</taxon>
        <taxon>Pterygota</taxon>
        <taxon>Neoptera</taxon>
        <taxon>Endopterygota</taxon>
        <taxon>Lepidoptera</taxon>
        <taxon>Glossata</taxon>
        <taxon>Ditrysia</taxon>
        <taxon>Noctuoidea</taxon>
        <taxon>Noctuidae</taxon>
        <taxon>Amphipyrinae</taxon>
        <taxon>Spodoptera</taxon>
    </lineage>
</organism>
<dbReference type="PANTHER" id="PTHR19981:SF1">
    <property type="entry name" value="RHEA, ISOFORM B"/>
    <property type="match status" value="1"/>
</dbReference>
<dbReference type="Proteomes" id="UP000814243">
    <property type="component" value="Unassembled WGS sequence"/>
</dbReference>
<keyword evidence="2" id="KW-0963">Cytoplasm</keyword>
<evidence type="ECO:0000256" key="2">
    <source>
        <dbReference type="ARBA" id="ARBA00022490"/>
    </source>
</evidence>
<dbReference type="Gene3D" id="2.30.29.30">
    <property type="entry name" value="Pleckstrin-homology domain (PH domain)/Phosphotyrosine-binding domain (PTB)"/>
    <property type="match status" value="1"/>
</dbReference>
<dbReference type="Gene3D" id="3.10.20.90">
    <property type="entry name" value="Phosphatidylinositol 3-kinase Catalytic Subunit, Chain A, domain 1"/>
    <property type="match status" value="2"/>
</dbReference>
<dbReference type="SMART" id="SM01244">
    <property type="entry name" value="IRS"/>
    <property type="match status" value="1"/>
</dbReference>
<dbReference type="Gene3D" id="1.20.120.230">
    <property type="entry name" value="Alpha-catenin/vinculin-like"/>
    <property type="match status" value="4"/>
</dbReference>
<evidence type="ECO:0000256" key="1">
    <source>
        <dbReference type="ARBA" id="ARBA00004245"/>
    </source>
</evidence>
<reference evidence="5" key="1">
    <citation type="journal article" date="2021" name="G3 (Bethesda)">
        <title>Genome and transcriptome analysis of the beet armyworm Spodoptera exigua reveals targets for pest control. .</title>
        <authorList>
            <person name="Simon S."/>
            <person name="Breeschoten T."/>
            <person name="Jansen H.J."/>
            <person name="Dirks R.P."/>
            <person name="Schranz M.E."/>
            <person name="Ros V.I.D."/>
        </authorList>
    </citation>
    <scope>NUCLEOTIDE SEQUENCE</scope>
    <source>
        <strain evidence="5">TB_SE_WUR_2020</strain>
    </source>
</reference>
<dbReference type="PANTHER" id="PTHR19981">
    <property type="entry name" value="TALIN"/>
    <property type="match status" value="1"/>
</dbReference>
<dbReference type="GO" id="GO:0005925">
    <property type="term" value="C:focal adhesion"/>
    <property type="evidence" value="ECO:0007669"/>
    <property type="project" value="TreeGrafter"/>
</dbReference>